<organism evidence="2 3">
    <name type="scientific">Streptacidiphilus jiangxiensis</name>
    <dbReference type="NCBI Taxonomy" id="235985"/>
    <lineage>
        <taxon>Bacteria</taxon>
        <taxon>Bacillati</taxon>
        <taxon>Actinomycetota</taxon>
        <taxon>Actinomycetes</taxon>
        <taxon>Kitasatosporales</taxon>
        <taxon>Streptomycetaceae</taxon>
        <taxon>Streptacidiphilus</taxon>
    </lineage>
</organism>
<name>A0A1H7G0A5_STRJI</name>
<reference evidence="3" key="1">
    <citation type="submission" date="2016-10" db="EMBL/GenBank/DDBJ databases">
        <authorList>
            <person name="Varghese N."/>
        </authorList>
    </citation>
    <scope>NUCLEOTIDE SEQUENCE [LARGE SCALE GENOMIC DNA]</scope>
    <source>
        <strain evidence="3">DSM 45096 / BCRC 16803 / CGMCC 4.1857 / CIP 109030 / JCM 12277 / KCTC 19219 / NBRC 100920 / 33214</strain>
    </source>
</reference>
<keyword evidence="1" id="KW-0472">Membrane</keyword>
<keyword evidence="1" id="KW-1133">Transmembrane helix</keyword>
<feature type="transmembrane region" description="Helical" evidence="1">
    <location>
        <begin position="28"/>
        <end position="47"/>
    </location>
</feature>
<keyword evidence="1" id="KW-0812">Transmembrane</keyword>
<accession>A0A1H7G0A5</accession>
<evidence type="ECO:0000256" key="1">
    <source>
        <dbReference type="SAM" id="Phobius"/>
    </source>
</evidence>
<gene>
    <name evidence="2" type="ORF">SAMN05414137_101391</name>
</gene>
<sequence length="103" mass="10980">MIARRSPRPGTSWETYVILFVPTTKSQFVRLGLVCAVMVCVGIVLVIHAESKPSRAAEPSCATFVDTAQTGDCLAKIGAWCKANEPTTDPNQCSLEVLGEAAP</sequence>
<evidence type="ECO:0000313" key="2">
    <source>
        <dbReference type="EMBL" id="SEK29105.1"/>
    </source>
</evidence>
<dbReference type="EMBL" id="FOAZ01000001">
    <property type="protein sequence ID" value="SEK29105.1"/>
    <property type="molecule type" value="Genomic_DNA"/>
</dbReference>
<proteinExistence type="predicted"/>
<evidence type="ECO:0000313" key="3">
    <source>
        <dbReference type="Proteomes" id="UP000183015"/>
    </source>
</evidence>
<dbReference type="Proteomes" id="UP000183015">
    <property type="component" value="Unassembled WGS sequence"/>
</dbReference>
<protein>
    <submittedName>
        <fullName evidence="2">Uncharacterized protein</fullName>
    </submittedName>
</protein>
<keyword evidence="3" id="KW-1185">Reference proteome</keyword>
<dbReference type="AlphaFoldDB" id="A0A1H7G0A5"/>